<evidence type="ECO:0000256" key="2">
    <source>
        <dbReference type="ARBA" id="ARBA00022857"/>
    </source>
</evidence>
<dbReference type="InterPro" id="IPR018170">
    <property type="entry name" value="Aldo/ket_reductase_CS"/>
</dbReference>
<dbReference type="EMBL" id="ASSZ01000035">
    <property type="protein sequence ID" value="EOS54003.1"/>
    <property type="molecule type" value="Genomic_DNA"/>
</dbReference>
<dbReference type="HOGENOM" id="CLU_023205_0_0_9"/>
<name>R9L612_9BACL</name>
<dbReference type="Proteomes" id="UP000019598">
    <property type="component" value="Unassembled WGS sequence"/>
</dbReference>
<comment type="similarity">
    <text evidence="1">Belongs to the aldo/keto reductase family.</text>
</comment>
<proteinExistence type="inferred from homology"/>
<dbReference type="Pfam" id="PF00248">
    <property type="entry name" value="Aldo_ket_red"/>
    <property type="match status" value="1"/>
</dbReference>
<protein>
    <recommendedName>
        <fullName evidence="4">NADP-dependent oxidoreductase domain-containing protein</fullName>
    </recommendedName>
</protein>
<comment type="caution">
    <text evidence="5">The sequence shown here is derived from an EMBL/GenBank/DDBJ whole genome shotgun (WGS) entry which is preliminary data.</text>
</comment>
<dbReference type="PROSITE" id="PS00062">
    <property type="entry name" value="ALDOKETO_REDUCTASE_2"/>
    <property type="match status" value="1"/>
</dbReference>
<keyword evidence="3" id="KW-0560">Oxidoreductase</keyword>
<dbReference type="PANTHER" id="PTHR43827">
    <property type="entry name" value="2,5-DIKETO-D-GLUCONIC ACID REDUCTASE"/>
    <property type="match status" value="1"/>
</dbReference>
<feature type="domain" description="NADP-dependent oxidoreductase" evidence="4">
    <location>
        <begin position="73"/>
        <end position="317"/>
    </location>
</feature>
<organism evidence="5 6">
    <name type="scientific">Paenibacillus barengoltzii G22</name>
    <dbReference type="NCBI Taxonomy" id="1235795"/>
    <lineage>
        <taxon>Bacteria</taxon>
        <taxon>Bacillati</taxon>
        <taxon>Bacillota</taxon>
        <taxon>Bacilli</taxon>
        <taxon>Bacillales</taxon>
        <taxon>Paenibacillaceae</taxon>
        <taxon>Paenibacillus</taxon>
    </lineage>
</organism>
<dbReference type="STRING" id="1235795.C812_03891"/>
<dbReference type="SUPFAM" id="SSF51430">
    <property type="entry name" value="NAD(P)-linked oxidoreductase"/>
    <property type="match status" value="1"/>
</dbReference>
<dbReference type="PROSITE" id="PS00063">
    <property type="entry name" value="ALDOKETO_REDUCTASE_3"/>
    <property type="match status" value="1"/>
</dbReference>
<dbReference type="GO" id="GO:0016616">
    <property type="term" value="F:oxidoreductase activity, acting on the CH-OH group of donors, NAD or NADP as acceptor"/>
    <property type="evidence" value="ECO:0007669"/>
    <property type="project" value="UniProtKB-ARBA"/>
</dbReference>
<evidence type="ECO:0000313" key="6">
    <source>
        <dbReference type="Proteomes" id="UP000019598"/>
    </source>
</evidence>
<dbReference type="PATRIC" id="fig|1235795.3.peg.3853"/>
<dbReference type="AlphaFoldDB" id="R9L612"/>
<keyword evidence="2" id="KW-0521">NADP</keyword>
<gene>
    <name evidence="5" type="ORF">C812_03891</name>
</gene>
<dbReference type="PRINTS" id="PR00069">
    <property type="entry name" value="ALDKETRDTASE"/>
</dbReference>
<evidence type="ECO:0000259" key="4">
    <source>
        <dbReference type="Pfam" id="PF00248"/>
    </source>
</evidence>
<evidence type="ECO:0000256" key="3">
    <source>
        <dbReference type="ARBA" id="ARBA00023002"/>
    </source>
</evidence>
<dbReference type="InterPro" id="IPR023210">
    <property type="entry name" value="NADP_OxRdtase_dom"/>
</dbReference>
<dbReference type="InterPro" id="IPR020471">
    <property type="entry name" value="AKR"/>
</dbReference>
<dbReference type="InterPro" id="IPR036812">
    <property type="entry name" value="NAD(P)_OxRdtase_dom_sf"/>
</dbReference>
<sequence>MKIVQLPSEIPPLLRIWENHHEYVNSVTSVVSGNLKNVPKDAILTLKIRTIHQKKERNVMEFVTLNNGLQMPKLGFGVWQVPDEGATAAVAKALEVGYTSIDTAMIYRNEVGVGKAIKQSGIPREKLFITTKVWNSDQGYDSTLRAYDESLNRLGLDYVDLYLIHWPMPKVDRYVETYKAMEKLYRDGRVKAIGVCNFEIEHLERLLNETEIKPVLNQVECHPHLTQTELKAFCAKHDIYVEAWSPLEQGGEVLTDAVVKSIAEAHGKTPAQVVLRWHLQNNTIAIPKSVTPSRIEENFNVFDFQLSDAEMEQISGLNLNRRKGSHPNDMYVGKPE</sequence>
<dbReference type="FunFam" id="3.20.20.100:FF:000002">
    <property type="entry name" value="2,5-diketo-D-gluconic acid reductase A"/>
    <property type="match status" value="1"/>
</dbReference>
<dbReference type="PANTHER" id="PTHR43827:SF3">
    <property type="entry name" value="NADP-DEPENDENT OXIDOREDUCTASE DOMAIN-CONTAINING PROTEIN"/>
    <property type="match status" value="1"/>
</dbReference>
<accession>R9L612</accession>
<dbReference type="Gene3D" id="3.20.20.100">
    <property type="entry name" value="NADP-dependent oxidoreductase domain"/>
    <property type="match status" value="1"/>
</dbReference>
<evidence type="ECO:0000313" key="5">
    <source>
        <dbReference type="EMBL" id="EOS54003.1"/>
    </source>
</evidence>
<reference evidence="5 6" key="1">
    <citation type="submission" date="2013-04" db="EMBL/GenBank/DDBJ databases">
        <title>The Genome Sequence of Paenibacillus barengoltzii G22.</title>
        <authorList>
            <consortium name="The Broad Institute Genomics Platform"/>
            <consortium name="The Broad Institute Genome Sequencing Center for Infectious Disease"/>
            <person name="Earl A."/>
            <person name="Xavier R."/>
            <person name="Elson C."/>
            <person name="Duck W."/>
            <person name="Walker B."/>
            <person name="Young S."/>
            <person name="Zeng Q."/>
            <person name="Gargeya S."/>
            <person name="Fitzgerald M."/>
            <person name="Haas B."/>
            <person name="Abouelleil A."/>
            <person name="Allen A.W."/>
            <person name="Alvarado L."/>
            <person name="Arachchi H.M."/>
            <person name="Berlin A.M."/>
            <person name="Chapman S.B."/>
            <person name="Gainer-Dewar J."/>
            <person name="Goldberg J."/>
            <person name="Griggs A."/>
            <person name="Gujja S."/>
            <person name="Hansen M."/>
            <person name="Howarth C."/>
            <person name="Imamovic A."/>
            <person name="Ireland A."/>
            <person name="Larimer J."/>
            <person name="McCowan C."/>
            <person name="Murphy C."/>
            <person name="Pearson M."/>
            <person name="Poon T.W."/>
            <person name="Priest M."/>
            <person name="Roberts A."/>
            <person name="Saif S."/>
            <person name="Shea T."/>
            <person name="Sisk P."/>
            <person name="Sykes S."/>
            <person name="Wortman J."/>
            <person name="Nusbaum C."/>
            <person name="Birren B."/>
        </authorList>
    </citation>
    <scope>NUCLEOTIDE SEQUENCE [LARGE SCALE GENOMIC DNA]</scope>
    <source>
        <strain evidence="5 6">G22</strain>
    </source>
</reference>
<evidence type="ECO:0000256" key="1">
    <source>
        <dbReference type="ARBA" id="ARBA00007905"/>
    </source>
</evidence>